<name>A0ABW4PPX9_9ACTN</name>
<accession>A0ABW4PPX9</accession>
<organism evidence="1 2">
    <name type="scientific">Streptomyces desertarenae</name>
    <dbReference type="NCBI Taxonomy" id="2666184"/>
    <lineage>
        <taxon>Bacteria</taxon>
        <taxon>Bacillati</taxon>
        <taxon>Actinomycetota</taxon>
        <taxon>Actinomycetes</taxon>
        <taxon>Kitasatosporales</taxon>
        <taxon>Streptomycetaceae</taxon>
        <taxon>Streptomyces</taxon>
    </lineage>
</organism>
<keyword evidence="2" id="KW-1185">Reference proteome</keyword>
<dbReference type="Proteomes" id="UP001597365">
    <property type="component" value="Unassembled WGS sequence"/>
</dbReference>
<reference evidence="2" key="1">
    <citation type="journal article" date="2019" name="Int. J. Syst. Evol. Microbiol.">
        <title>The Global Catalogue of Microorganisms (GCM) 10K type strain sequencing project: providing services to taxonomists for standard genome sequencing and annotation.</title>
        <authorList>
            <consortium name="The Broad Institute Genomics Platform"/>
            <consortium name="The Broad Institute Genome Sequencing Center for Infectious Disease"/>
            <person name="Wu L."/>
            <person name="Ma J."/>
        </authorList>
    </citation>
    <scope>NUCLEOTIDE SEQUENCE [LARGE SCALE GENOMIC DNA]</scope>
    <source>
        <strain evidence="2">CGMCC 4.7455</strain>
    </source>
</reference>
<sequence>MIPTSGTVPTPGTPIYDRLVRERGDVPAEARETAETALQEAARALDFRRPAHRPTGIPGHRDL</sequence>
<proteinExistence type="predicted"/>
<evidence type="ECO:0000313" key="1">
    <source>
        <dbReference type="EMBL" id="MFD1831361.1"/>
    </source>
</evidence>
<gene>
    <name evidence="1" type="ORF">ACFSJS_17090</name>
</gene>
<comment type="caution">
    <text evidence="1">The sequence shown here is derived from an EMBL/GenBank/DDBJ whole genome shotgun (WGS) entry which is preliminary data.</text>
</comment>
<evidence type="ECO:0000313" key="2">
    <source>
        <dbReference type="Proteomes" id="UP001597365"/>
    </source>
</evidence>
<dbReference type="RefSeq" id="WP_380901199.1">
    <property type="nucleotide sequence ID" value="NZ_JBHUFU010000009.1"/>
</dbReference>
<protein>
    <submittedName>
        <fullName evidence="1">Uncharacterized protein</fullName>
    </submittedName>
</protein>
<dbReference type="EMBL" id="JBHUFU010000009">
    <property type="protein sequence ID" value="MFD1831361.1"/>
    <property type="molecule type" value="Genomic_DNA"/>
</dbReference>